<evidence type="ECO:0000313" key="1">
    <source>
        <dbReference type="EMBL" id="OFE12156.1"/>
    </source>
</evidence>
<dbReference type="AlphaFoldDB" id="A0A1E8CI78"/>
<dbReference type="Proteomes" id="UP000175669">
    <property type="component" value="Unassembled WGS sequence"/>
</dbReference>
<dbReference type="STRING" id="1524254.PHACT_02590"/>
<organism evidence="1 2">
    <name type="scientific">Pseudohongiella acticola</name>
    <dbReference type="NCBI Taxonomy" id="1524254"/>
    <lineage>
        <taxon>Bacteria</taxon>
        <taxon>Pseudomonadati</taxon>
        <taxon>Pseudomonadota</taxon>
        <taxon>Gammaproteobacteria</taxon>
        <taxon>Pseudomonadales</taxon>
        <taxon>Pseudohongiellaceae</taxon>
        <taxon>Pseudohongiella</taxon>
    </lineage>
</organism>
<reference evidence="2" key="1">
    <citation type="submission" date="2016-07" db="EMBL/GenBank/DDBJ databases">
        <authorList>
            <person name="Florea S."/>
            <person name="Webb J.S."/>
            <person name="Jaromczyk J."/>
            <person name="Schardl C.L."/>
        </authorList>
    </citation>
    <scope>NUCLEOTIDE SEQUENCE [LARGE SCALE GENOMIC DNA]</scope>
    <source>
        <strain evidence="2">KCTC 42131</strain>
    </source>
</reference>
<sequence length="64" mass="6937">MISTTQTTDVWQGEGCFVDPLAPKLLVGANPGKPFSRNMAIWMKRDEAKGFRVAPAATLEAVSE</sequence>
<dbReference type="EMBL" id="MASR01000001">
    <property type="protein sequence ID" value="OFE12156.1"/>
    <property type="molecule type" value="Genomic_DNA"/>
</dbReference>
<gene>
    <name evidence="1" type="ORF">PHACT_02590</name>
</gene>
<proteinExistence type="predicted"/>
<comment type="caution">
    <text evidence="1">The sequence shown here is derived from an EMBL/GenBank/DDBJ whole genome shotgun (WGS) entry which is preliminary data.</text>
</comment>
<keyword evidence="2" id="KW-1185">Reference proteome</keyword>
<protein>
    <submittedName>
        <fullName evidence="1">Uncharacterized protein</fullName>
    </submittedName>
</protein>
<accession>A0A1E8CI78</accession>
<name>A0A1E8CI78_9GAMM</name>
<evidence type="ECO:0000313" key="2">
    <source>
        <dbReference type="Proteomes" id="UP000175669"/>
    </source>
</evidence>